<feature type="transmembrane region" description="Helical" evidence="2">
    <location>
        <begin position="219"/>
        <end position="240"/>
    </location>
</feature>
<feature type="domain" description="DUF6534" evidence="3">
    <location>
        <begin position="164"/>
        <end position="244"/>
    </location>
</feature>
<proteinExistence type="predicted"/>
<name>A0ABQ0L8A7_MYCCL</name>
<gene>
    <name evidence="4" type="ORF">MCHLO_04822</name>
</gene>
<evidence type="ECO:0000259" key="3">
    <source>
        <dbReference type="Pfam" id="PF20152"/>
    </source>
</evidence>
<accession>A0ABQ0L8A7</accession>
<keyword evidence="2" id="KW-0812">Transmembrane</keyword>
<keyword evidence="5" id="KW-1185">Reference proteome</keyword>
<dbReference type="Pfam" id="PF20152">
    <property type="entry name" value="DUF6534"/>
    <property type="match status" value="1"/>
</dbReference>
<evidence type="ECO:0000256" key="2">
    <source>
        <dbReference type="SAM" id="Phobius"/>
    </source>
</evidence>
<feature type="transmembrane region" description="Helical" evidence="2">
    <location>
        <begin position="15"/>
        <end position="34"/>
    </location>
</feature>
<sequence>MPVDSNYAAIVSPQLIGSLLNFFFFGSLVIQVYTYRSSKDNAFVKFIVYFIFLVLLASTALNAADVEYWFGSGYGNISHFSDPRNGRFYTPIMGSFVALIVQTFFVHRIFSLKRAAWPVSMFVLLGAMAQCAGGMGLGITSYLAKPKFDSMRNIFLYLWLVSGAAVDVVIAIAMSSMLIRETTRDWIKNVVRMFLETNAFAAVVALVGLFLYVAAPNTTYFTCPLLILPGIYANTLLVMLNNRREEPAAAPYQTSFTVRAEVPLRRDASAIMREKRNGGRWQGGVDASQPWRDGDDSASEYEQEGRGHYSLSAAFPIFCSFGLVRETCLVSGPVCPRNGANLAVVSLRLSRGAHAQHLPTPNNIKPALVIALPRHLFIFLSDSCLEKYRTRLSFWVP</sequence>
<organism evidence="4 5">
    <name type="scientific">Mycena chlorophos</name>
    <name type="common">Agaric fungus</name>
    <name type="synonym">Agaricus chlorophos</name>
    <dbReference type="NCBI Taxonomy" id="658473"/>
    <lineage>
        <taxon>Eukaryota</taxon>
        <taxon>Fungi</taxon>
        <taxon>Dikarya</taxon>
        <taxon>Basidiomycota</taxon>
        <taxon>Agaricomycotina</taxon>
        <taxon>Agaricomycetes</taxon>
        <taxon>Agaricomycetidae</taxon>
        <taxon>Agaricales</taxon>
        <taxon>Marasmiineae</taxon>
        <taxon>Mycenaceae</taxon>
        <taxon>Mycena</taxon>
    </lineage>
</organism>
<feature type="transmembrane region" description="Helical" evidence="2">
    <location>
        <begin position="88"/>
        <end position="110"/>
    </location>
</feature>
<reference evidence="4" key="1">
    <citation type="submission" date="2014-09" db="EMBL/GenBank/DDBJ databases">
        <title>Genome sequence of the luminous mushroom Mycena chlorophos for searching fungal bioluminescence genes.</title>
        <authorList>
            <person name="Tanaka Y."/>
            <person name="Kasuga D."/>
            <person name="Oba Y."/>
            <person name="Hase S."/>
            <person name="Sato K."/>
            <person name="Oba Y."/>
            <person name="Sakakibara Y."/>
        </authorList>
    </citation>
    <scope>NUCLEOTIDE SEQUENCE</scope>
</reference>
<dbReference type="PANTHER" id="PTHR40465:SF1">
    <property type="entry name" value="DUF6534 DOMAIN-CONTAINING PROTEIN"/>
    <property type="match status" value="1"/>
</dbReference>
<feature type="transmembrane region" description="Helical" evidence="2">
    <location>
        <begin position="46"/>
        <end position="64"/>
    </location>
</feature>
<dbReference type="PANTHER" id="PTHR40465">
    <property type="entry name" value="CHROMOSOME 1, WHOLE GENOME SHOTGUN SEQUENCE"/>
    <property type="match status" value="1"/>
</dbReference>
<dbReference type="Proteomes" id="UP000815677">
    <property type="component" value="Unassembled WGS sequence"/>
</dbReference>
<feature type="transmembrane region" description="Helical" evidence="2">
    <location>
        <begin position="122"/>
        <end position="144"/>
    </location>
</feature>
<dbReference type="InterPro" id="IPR045339">
    <property type="entry name" value="DUF6534"/>
</dbReference>
<evidence type="ECO:0000313" key="5">
    <source>
        <dbReference type="Proteomes" id="UP000815677"/>
    </source>
</evidence>
<feature type="region of interest" description="Disordered" evidence="1">
    <location>
        <begin position="278"/>
        <end position="300"/>
    </location>
</feature>
<protein>
    <recommendedName>
        <fullName evidence="3">DUF6534 domain-containing protein</fullName>
    </recommendedName>
</protein>
<feature type="transmembrane region" description="Helical" evidence="2">
    <location>
        <begin position="156"/>
        <end position="179"/>
    </location>
</feature>
<dbReference type="EMBL" id="DF843405">
    <property type="protein sequence ID" value="GAT47361.1"/>
    <property type="molecule type" value="Genomic_DNA"/>
</dbReference>
<keyword evidence="2" id="KW-0472">Membrane</keyword>
<feature type="transmembrane region" description="Helical" evidence="2">
    <location>
        <begin position="191"/>
        <end position="213"/>
    </location>
</feature>
<keyword evidence="2" id="KW-1133">Transmembrane helix</keyword>
<evidence type="ECO:0000313" key="4">
    <source>
        <dbReference type="EMBL" id="GAT47361.1"/>
    </source>
</evidence>
<evidence type="ECO:0000256" key="1">
    <source>
        <dbReference type="SAM" id="MobiDB-lite"/>
    </source>
</evidence>